<evidence type="ECO:0000259" key="3">
    <source>
        <dbReference type="Pfam" id="PF07959"/>
    </source>
</evidence>
<evidence type="ECO:0000256" key="1">
    <source>
        <dbReference type="ARBA" id="ARBA00022679"/>
    </source>
</evidence>
<evidence type="ECO:0000256" key="2">
    <source>
        <dbReference type="ARBA" id="ARBA00022741"/>
    </source>
</evidence>
<accession>A0ABY7DPH8</accession>
<organism evidence="4 5">
    <name type="scientific">Mya arenaria</name>
    <name type="common">Soft-shell clam</name>
    <dbReference type="NCBI Taxonomy" id="6604"/>
    <lineage>
        <taxon>Eukaryota</taxon>
        <taxon>Metazoa</taxon>
        <taxon>Spiralia</taxon>
        <taxon>Lophotrochozoa</taxon>
        <taxon>Mollusca</taxon>
        <taxon>Bivalvia</taxon>
        <taxon>Autobranchia</taxon>
        <taxon>Heteroconchia</taxon>
        <taxon>Euheterodonta</taxon>
        <taxon>Imparidentia</taxon>
        <taxon>Neoheterodontei</taxon>
        <taxon>Myida</taxon>
        <taxon>Myoidea</taxon>
        <taxon>Myidae</taxon>
        <taxon>Mya</taxon>
    </lineage>
</organism>
<dbReference type="PANTHER" id="PTHR15045:SF1">
    <property type="entry name" value="FUCOSE-1-PHOSPHATE GUANYLYLTRANSFERASE"/>
    <property type="match status" value="1"/>
</dbReference>
<dbReference type="PANTHER" id="PTHR15045">
    <property type="entry name" value="FUCOSE-1-PHOSPHATE GUANYLYLTRANSFERASE"/>
    <property type="match status" value="1"/>
</dbReference>
<name>A0ABY7DPH8_MYAAR</name>
<dbReference type="Proteomes" id="UP001164746">
    <property type="component" value="Chromosome 3"/>
</dbReference>
<dbReference type="Pfam" id="PF07959">
    <property type="entry name" value="Fucose_pyrophosphorylase"/>
    <property type="match status" value="1"/>
</dbReference>
<keyword evidence="2" id="KW-0547">Nucleotide-binding</keyword>
<evidence type="ECO:0000313" key="4">
    <source>
        <dbReference type="EMBL" id="WAQ99597.1"/>
    </source>
</evidence>
<gene>
    <name evidence="4" type="ORF">MAR_023970</name>
</gene>
<proteinExistence type="predicted"/>
<reference evidence="4" key="1">
    <citation type="submission" date="2022-11" db="EMBL/GenBank/DDBJ databases">
        <title>Centuries of genome instability and evolution in soft-shell clam transmissible cancer (bioRxiv).</title>
        <authorList>
            <person name="Hart S.F.M."/>
            <person name="Yonemitsu M.A."/>
            <person name="Giersch R.M."/>
            <person name="Beal B.F."/>
            <person name="Arriagada G."/>
            <person name="Davis B.W."/>
            <person name="Ostrander E.A."/>
            <person name="Goff S.P."/>
            <person name="Metzger M.J."/>
        </authorList>
    </citation>
    <scope>NUCLEOTIDE SEQUENCE</scope>
    <source>
        <strain evidence="4">MELC-2E11</strain>
        <tissue evidence="4">Siphon/mantle</tissue>
    </source>
</reference>
<dbReference type="InterPro" id="IPR012887">
    <property type="entry name" value="GDP_fucose_pyrophosphorylase"/>
</dbReference>
<sequence>MDEAQKEVYDRQLEYKTGRGELPLDVPIHVVADPPGPKIGNGGSTLVSLQFLLEKYGEDLYNKRVLLIHAGGQSQRMPSASVLGKVFAPVPKGEKSMCDMLDMKLAMFCPLIPKMGPGVFVTCADDFLVYSLGDNHEDIQFAPEGFTALAHPSSLDVGTGHGVYVIKDIEKVDPSIPLQNCSCYQVLQKPSIETMYAKGAVLDKEKSKLAGNLVVDGKAAYTDSSFFFAHDVTKKLLQFLEAIGPVKCEIDAYGDFLQALGEGATRDYIDNTGNISTLTQDLKTTREKVFDLLRGTPLTLLVMNLSKFVHIGTTQEYINYFCFDAEFQSEMGLGKDVFNLWTENMKVLPLSGGDLGSPTRKKMRLSDTSLGCVMHSSLPLSSYIPETAVVEFCHFGIPVRVGQNCILSNLTYTIKTENDCEDVNAVNAGNQDCLEFPPNIFIHTIPLQVDNETQFATVFFHIKDKLKKMEPANDISRLHFLGKTVQDYMKVVNLTGEKVQPKPSDAKSKTNLWFACLFPVTQSPSQSLQLALTCIRALKTDDKKLVSLETMKVVSMAAILKSKDLNAMLKQRNNLYNLIKQ</sequence>
<keyword evidence="1" id="KW-0808">Transferase</keyword>
<evidence type="ECO:0000313" key="5">
    <source>
        <dbReference type="Proteomes" id="UP001164746"/>
    </source>
</evidence>
<keyword evidence="5" id="KW-1185">Reference proteome</keyword>
<dbReference type="EMBL" id="CP111014">
    <property type="protein sequence ID" value="WAQ99597.1"/>
    <property type="molecule type" value="Genomic_DNA"/>
</dbReference>
<feature type="domain" description="GDP-fucose pyrophosphorylase" evidence="3">
    <location>
        <begin position="58"/>
        <end position="522"/>
    </location>
</feature>
<protein>
    <submittedName>
        <fullName evidence="4">FPGT-like protein</fullName>
    </submittedName>
</protein>